<evidence type="ECO:0000313" key="4">
    <source>
        <dbReference type="EMBL" id="GMF36541.1"/>
    </source>
</evidence>
<keyword evidence="1" id="KW-0067">ATP-binding</keyword>
<gene>
    <name evidence="4" type="ORF">Pfra01_000999000</name>
</gene>
<evidence type="ECO:0000259" key="2">
    <source>
        <dbReference type="Pfam" id="PF05970"/>
    </source>
</evidence>
<evidence type="ECO:0000256" key="1">
    <source>
        <dbReference type="RuleBase" id="RU363044"/>
    </source>
</evidence>
<comment type="similarity">
    <text evidence="1">Belongs to the helicase family.</text>
</comment>
<keyword evidence="1" id="KW-0234">DNA repair</keyword>
<dbReference type="InterPro" id="IPR049163">
    <property type="entry name" value="Pif1-like_2B_dom"/>
</dbReference>
<reference evidence="4" key="1">
    <citation type="submission" date="2023-04" db="EMBL/GenBank/DDBJ databases">
        <title>Phytophthora fragariaefolia NBRC 109709.</title>
        <authorList>
            <person name="Ichikawa N."/>
            <person name="Sato H."/>
            <person name="Tonouchi N."/>
        </authorList>
    </citation>
    <scope>NUCLEOTIDE SEQUENCE</scope>
    <source>
        <strain evidence="4">NBRC 109709</strain>
    </source>
</reference>
<dbReference type="GO" id="GO:0016787">
    <property type="term" value="F:hydrolase activity"/>
    <property type="evidence" value="ECO:0007669"/>
    <property type="project" value="UniProtKB-KW"/>
</dbReference>
<dbReference type="AlphaFoldDB" id="A0A9W6XDX1"/>
<feature type="domain" description="DNA helicase Pif1-like 2B" evidence="3">
    <location>
        <begin position="406"/>
        <end position="452"/>
    </location>
</feature>
<dbReference type="Proteomes" id="UP001165121">
    <property type="component" value="Unassembled WGS sequence"/>
</dbReference>
<evidence type="ECO:0000259" key="3">
    <source>
        <dbReference type="Pfam" id="PF21530"/>
    </source>
</evidence>
<dbReference type="PANTHER" id="PTHR10492">
    <property type="match status" value="1"/>
</dbReference>
<keyword evidence="1" id="KW-0233">DNA recombination</keyword>
<keyword evidence="1" id="KW-0547">Nucleotide-binding</keyword>
<comment type="catalytic activity">
    <reaction evidence="1">
        <text>ATP + H2O = ADP + phosphate + H(+)</text>
        <dbReference type="Rhea" id="RHEA:13065"/>
        <dbReference type="ChEBI" id="CHEBI:15377"/>
        <dbReference type="ChEBI" id="CHEBI:15378"/>
        <dbReference type="ChEBI" id="CHEBI:30616"/>
        <dbReference type="ChEBI" id="CHEBI:43474"/>
        <dbReference type="ChEBI" id="CHEBI:456216"/>
        <dbReference type="EC" id="5.6.2.3"/>
    </reaction>
</comment>
<dbReference type="GO" id="GO:0005524">
    <property type="term" value="F:ATP binding"/>
    <property type="evidence" value="ECO:0007669"/>
    <property type="project" value="UniProtKB-KW"/>
</dbReference>
<comment type="cofactor">
    <cofactor evidence="1">
        <name>Mg(2+)</name>
        <dbReference type="ChEBI" id="CHEBI:18420"/>
    </cofactor>
</comment>
<name>A0A9W6XDX1_9STRA</name>
<dbReference type="EMBL" id="BSXT01000949">
    <property type="protein sequence ID" value="GMF36541.1"/>
    <property type="molecule type" value="Genomic_DNA"/>
</dbReference>
<dbReference type="EC" id="5.6.2.3" evidence="1"/>
<organism evidence="4 5">
    <name type="scientific">Phytophthora fragariaefolia</name>
    <dbReference type="NCBI Taxonomy" id="1490495"/>
    <lineage>
        <taxon>Eukaryota</taxon>
        <taxon>Sar</taxon>
        <taxon>Stramenopiles</taxon>
        <taxon>Oomycota</taxon>
        <taxon>Peronosporomycetes</taxon>
        <taxon>Peronosporales</taxon>
        <taxon>Peronosporaceae</taxon>
        <taxon>Phytophthora</taxon>
    </lineage>
</organism>
<keyword evidence="1" id="KW-0378">Hydrolase</keyword>
<comment type="caution">
    <text evidence="4">The sequence shown here is derived from an EMBL/GenBank/DDBJ whole genome shotgun (WGS) entry which is preliminary data.</text>
</comment>
<feature type="domain" description="DNA helicase Pif1-like DEAD-box helicase" evidence="2">
    <location>
        <begin position="153"/>
        <end position="293"/>
    </location>
</feature>
<sequence>MLTRFFELCASEADWKDYGLPRYPQRVPLGCKSQTLGSPQTIPSRVWEDSSRVANGHGAVLFVRFDHKGPQSFEHLRTVEGVTYEMYRQAALRLASSKMMRSGFRTLRIGTAVEAGKEDMIEFKTLKSLNDLPQISGYAVADFDLPQLHDFPALIPLKLTNKSTCAIYKQSHLKSLIQRASWIIWEEAPMTHQHAFEAVDRTLRYIMDNDQEPFGGKVFVLSGDFRQILPVIVRGTPAETIDACLKSSTLWEHFKQLQLTENMRVRPAGNNSTTAELAAFSEFILQVGEGRHDVNRSIDRYFVKLPQDMLIDNNDDDREDSEDEEIRPGAVPRGLKKIIDVMYAGINDPDIATDDYFANRTILMTTNTVVHRINEAVSKRLSGDSNMYLSIDRVDNDNEKNFFEQEVLYSININGIPPHKLTLKKGAPTMMMRNLNPDLGLCNGTSLRIVELKPHVIHAITMPGERHGQHVLIPRIVFICDGDTRELPFHLHRKPFPVVPSFALTINKAQDQTAQNLGLYLATPCFPHGQTALCDAVTSYFKAQVQGVDRVSGAGRGRRRVHG</sequence>
<dbReference type="Pfam" id="PF21530">
    <property type="entry name" value="Pif1_2B_dom"/>
    <property type="match status" value="1"/>
</dbReference>
<evidence type="ECO:0000313" key="5">
    <source>
        <dbReference type="Proteomes" id="UP001165121"/>
    </source>
</evidence>
<proteinExistence type="inferred from homology"/>
<keyword evidence="1" id="KW-0347">Helicase</keyword>
<accession>A0A9W6XDX1</accession>
<dbReference type="GO" id="GO:0043139">
    <property type="term" value="F:5'-3' DNA helicase activity"/>
    <property type="evidence" value="ECO:0007669"/>
    <property type="project" value="UniProtKB-EC"/>
</dbReference>
<dbReference type="Gene3D" id="3.40.50.300">
    <property type="entry name" value="P-loop containing nucleotide triphosphate hydrolases"/>
    <property type="match status" value="1"/>
</dbReference>
<dbReference type="Pfam" id="PF05970">
    <property type="entry name" value="PIF1"/>
    <property type="match status" value="1"/>
</dbReference>
<dbReference type="GO" id="GO:0000723">
    <property type="term" value="P:telomere maintenance"/>
    <property type="evidence" value="ECO:0007669"/>
    <property type="project" value="InterPro"/>
</dbReference>
<dbReference type="InterPro" id="IPR010285">
    <property type="entry name" value="DNA_helicase_pif1-like_DEAD"/>
</dbReference>
<dbReference type="GO" id="GO:0006310">
    <property type="term" value="P:DNA recombination"/>
    <property type="evidence" value="ECO:0007669"/>
    <property type="project" value="UniProtKB-KW"/>
</dbReference>
<dbReference type="SUPFAM" id="SSF52540">
    <property type="entry name" value="P-loop containing nucleoside triphosphate hydrolases"/>
    <property type="match status" value="1"/>
</dbReference>
<protein>
    <recommendedName>
        <fullName evidence="1">ATP-dependent DNA helicase</fullName>
        <ecNumber evidence="1">5.6.2.3</ecNumber>
    </recommendedName>
</protein>
<dbReference type="GO" id="GO:0006281">
    <property type="term" value="P:DNA repair"/>
    <property type="evidence" value="ECO:0007669"/>
    <property type="project" value="UniProtKB-KW"/>
</dbReference>
<keyword evidence="1" id="KW-0227">DNA damage</keyword>
<dbReference type="PANTHER" id="PTHR10492:SF57">
    <property type="entry name" value="ATP-DEPENDENT DNA HELICASE"/>
    <property type="match status" value="1"/>
</dbReference>
<dbReference type="InterPro" id="IPR027417">
    <property type="entry name" value="P-loop_NTPase"/>
</dbReference>
<keyword evidence="5" id="KW-1185">Reference proteome</keyword>